<dbReference type="Gene3D" id="1.10.10.60">
    <property type="entry name" value="Homeodomain-like"/>
    <property type="match status" value="1"/>
</dbReference>
<dbReference type="EMBL" id="JAPDNS010000002">
    <property type="protein sequence ID" value="MCW3486443.1"/>
    <property type="molecule type" value="Genomic_DNA"/>
</dbReference>
<dbReference type="RefSeq" id="WP_264733259.1">
    <property type="nucleotide sequence ID" value="NZ_JAPDNR010000001.1"/>
</dbReference>
<reference evidence="5 6" key="1">
    <citation type="submission" date="2022-10" db="EMBL/GenBank/DDBJ databases">
        <title>Chitinophaga nivalis PC15 sp. nov., isolated from Pyeongchang county, South Korea.</title>
        <authorList>
            <person name="Trinh H.N."/>
        </authorList>
    </citation>
    <scope>NUCLEOTIDE SEQUENCE [LARGE SCALE GENOMIC DNA]</scope>
    <source>
        <strain evidence="5 6">PC14</strain>
    </source>
</reference>
<dbReference type="InterPro" id="IPR050204">
    <property type="entry name" value="AraC_XylS_family_regulators"/>
</dbReference>
<evidence type="ECO:0000256" key="1">
    <source>
        <dbReference type="ARBA" id="ARBA00023015"/>
    </source>
</evidence>
<keyword evidence="6" id="KW-1185">Reference proteome</keyword>
<dbReference type="InterPro" id="IPR018060">
    <property type="entry name" value="HTH_AraC"/>
</dbReference>
<keyword evidence="2" id="KW-0238">DNA-binding</keyword>
<gene>
    <name evidence="5" type="ORF">OL497_21255</name>
</gene>
<feature type="domain" description="HTH araC/xylS-type" evidence="4">
    <location>
        <begin position="162"/>
        <end position="260"/>
    </location>
</feature>
<evidence type="ECO:0000256" key="2">
    <source>
        <dbReference type="ARBA" id="ARBA00023125"/>
    </source>
</evidence>
<dbReference type="Proteomes" id="UP001207742">
    <property type="component" value="Unassembled WGS sequence"/>
</dbReference>
<protein>
    <submittedName>
        <fullName evidence="5">AraC family transcriptional regulator</fullName>
    </submittedName>
</protein>
<keyword evidence="3" id="KW-0804">Transcription</keyword>
<accession>A0ABT3IR64</accession>
<dbReference type="InterPro" id="IPR046532">
    <property type="entry name" value="DUF6597"/>
</dbReference>
<sequence>MNFHIYCPEDALHPFVKQYYYWEDNTQGLIQLPQNLLALGDQYIVCILEGEATIKPAHHPAFTLPQNAIIGHFTCACQLQVRGPIKMAVIQLNAYGCYRVLGLDAAHFTNYYRNLDVLDLPHWQELPATLATLSTPEAMIPHLNNACKAAMAQQTRGLQQIDEIADYLLCNQGNVSLPELSHHFHLSRPTLERRFTAVVGLPPQLYARMIRYKTALRTLQDLRLPQWQAAITPTQYYNQAMFIKDYLLFHGETPAYFAPAAAAATIAHMPANTRVAVAS</sequence>
<comment type="caution">
    <text evidence="5">The sequence shown here is derived from an EMBL/GenBank/DDBJ whole genome shotgun (WGS) entry which is preliminary data.</text>
</comment>
<proteinExistence type="predicted"/>
<evidence type="ECO:0000313" key="5">
    <source>
        <dbReference type="EMBL" id="MCW3486443.1"/>
    </source>
</evidence>
<organism evidence="5 6">
    <name type="scientific">Chitinophaga nivalis</name>
    <dbReference type="NCBI Taxonomy" id="2991709"/>
    <lineage>
        <taxon>Bacteria</taxon>
        <taxon>Pseudomonadati</taxon>
        <taxon>Bacteroidota</taxon>
        <taxon>Chitinophagia</taxon>
        <taxon>Chitinophagales</taxon>
        <taxon>Chitinophagaceae</taxon>
        <taxon>Chitinophaga</taxon>
    </lineage>
</organism>
<dbReference type="PANTHER" id="PTHR46796">
    <property type="entry name" value="HTH-TYPE TRANSCRIPTIONAL ACTIVATOR RHAS-RELATED"/>
    <property type="match status" value="1"/>
</dbReference>
<evidence type="ECO:0000259" key="4">
    <source>
        <dbReference type="PROSITE" id="PS01124"/>
    </source>
</evidence>
<dbReference type="Pfam" id="PF20240">
    <property type="entry name" value="DUF6597"/>
    <property type="match status" value="1"/>
</dbReference>
<keyword evidence="1" id="KW-0805">Transcription regulation</keyword>
<dbReference type="PROSITE" id="PS01124">
    <property type="entry name" value="HTH_ARAC_FAMILY_2"/>
    <property type="match status" value="1"/>
</dbReference>
<evidence type="ECO:0000256" key="3">
    <source>
        <dbReference type="ARBA" id="ARBA00023163"/>
    </source>
</evidence>
<dbReference type="SMART" id="SM00342">
    <property type="entry name" value="HTH_ARAC"/>
    <property type="match status" value="1"/>
</dbReference>
<evidence type="ECO:0000313" key="6">
    <source>
        <dbReference type="Proteomes" id="UP001207742"/>
    </source>
</evidence>
<name>A0ABT3IR64_9BACT</name>